<feature type="DNA-binding region" description="H-T-H motif" evidence="2">
    <location>
        <begin position="51"/>
        <end position="70"/>
    </location>
</feature>
<dbReference type="Proteomes" id="UP000192911">
    <property type="component" value="Unassembled WGS sequence"/>
</dbReference>
<dbReference type="InterPro" id="IPR009057">
    <property type="entry name" value="Homeodomain-like_sf"/>
</dbReference>
<dbReference type="SUPFAM" id="SSF48498">
    <property type="entry name" value="Tetracyclin repressor-like, C-terminal domain"/>
    <property type="match status" value="1"/>
</dbReference>
<dbReference type="InterPro" id="IPR041479">
    <property type="entry name" value="TetR_CgmR_C"/>
</dbReference>
<dbReference type="GO" id="GO:0003700">
    <property type="term" value="F:DNA-binding transcription factor activity"/>
    <property type="evidence" value="ECO:0007669"/>
    <property type="project" value="TreeGrafter"/>
</dbReference>
<evidence type="ECO:0000256" key="1">
    <source>
        <dbReference type="ARBA" id="ARBA00023125"/>
    </source>
</evidence>
<dbReference type="Pfam" id="PF00440">
    <property type="entry name" value="TetR_N"/>
    <property type="match status" value="1"/>
</dbReference>
<evidence type="ECO:0000313" key="5">
    <source>
        <dbReference type="Proteomes" id="UP000192911"/>
    </source>
</evidence>
<dbReference type="SUPFAM" id="SSF46689">
    <property type="entry name" value="Homeodomain-like"/>
    <property type="match status" value="1"/>
</dbReference>
<dbReference type="InterPro" id="IPR001647">
    <property type="entry name" value="HTH_TetR"/>
</dbReference>
<dbReference type="OrthoDB" id="5816932at2"/>
<evidence type="ECO:0000259" key="3">
    <source>
        <dbReference type="PROSITE" id="PS50977"/>
    </source>
</evidence>
<dbReference type="STRING" id="28094.SAMN06295900_12413"/>
<dbReference type="Gene3D" id="1.10.357.10">
    <property type="entry name" value="Tetracycline Repressor, domain 2"/>
    <property type="match status" value="1"/>
</dbReference>
<dbReference type="EMBL" id="FXAH01000024">
    <property type="protein sequence ID" value="SMF81807.1"/>
    <property type="molecule type" value="Genomic_DNA"/>
</dbReference>
<dbReference type="InterPro" id="IPR050109">
    <property type="entry name" value="HTH-type_TetR-like_transc_reg"/>
</dbReference>
<reference evidence="5" key="1">
    <citation type="submission" date="2017-04" db="EMBL/GenBank/DDBJ databases">
        <authorList>
            <person name="Varghese N."/>
            <person name="Submissions S."/>
        </authorList>
    </citation>
    <scope>NUCLEOTIDE SEQUENCE [LARGE SCALE GENOMIC DNA]</scope>
    <source>
        <strain evidence="5">Ballard 720</strain>
    </source>
</reference>
<dbReference type="AlphaFoldDB" id="A0A1X7H8S6"/>
<dbReference type="PANTHER" id="PTHR30055">
    <property type="entry name" value="HTH-TYPE TRANSCRIPTIONAL REGULATOR RUTR"/>
    <property type="match status" value="1"/>
</dbReference>
<sequence length="205" mass="22439">MGATHEQYDRIVRGNIRRMSIRHHRPKAPELVRAALLEAAARLLQDGATVSIGSVAEEAGVSKGAVQHHFASRSGLFTALADELIATFEEDVKAEIGRDPIRAGAHARAYARVGARVAITEYEWSRAVICASVAERDVAARWRNWVQDDLAHDEGSEAGKIDLLLARLAADGLWLSDILGTYPLSSDIREKLLERIEALTLPAQD</sequence>
<keyword evidence="1 2" id="KW-0238">DNA-binding</keyword>
<gene>
    <name evidence="4" type="ORF">SAMN06295900_12413</name>
</gene>
<feature type="domain" description="HTH tetR-type" evidence="3">
    <location>
        <begin position="30"/>
        <end position="88"/>
    </location>
</feature>
<evidence type="ECO:0000313" key="4">
    <source>
        <dbReference type="EMBL" id="SMF81807.1"/>
    </source>
</evidence>
<dbReference type="InterPro" id="IPR036271">
    <property type="entry name" value="Tet_transcr_reg_TetR-rel_C_sf"/>
</dbReference>
<protein>
    <submittedName>
        <fullName evidence="4">Transcriptional regulator, TetR family</fullName>
    </submittedName>
</protein>
<name>A0A1X7H8S6_TRICW</name>
<dbReference type="GO" id="GO:0000976">
    <property type="term" value="F:transcription cis-regulatory region binding"/>
    <property type="evidence" value="ECO:0007669"/>
    <property type="project" value="TreeGrafter"/>
</dbReference>
<dbReference type="PANTHER" id="PTHR30055:SF148">
    <property type="entry name" value="TETR-FAMILY TRANSCRIPTIONAL REGULATOR"/>
    <property type="match status" value="1"/>
</dbReference>
<keyword evidence="5" id="KW-1185">Reference proteome</keyword>
<organism evidence="4 5">
    <name type="scientific">Trinickia caryophylli</name>
    <name type="common">Paraburkholderia caryophylli</name>
    <dbReference type="NCBI Taxonomy" id="28094"/>
    <lineage>
        <taxon>Bacteria</taxon>
        <taxon>Pseudomonadati</taxon>
        <taxon>Pseudomonadota</taxon>
        <taxon>Betaproteobacteria</taxon>
        <taxon>Burkholderiales</taxon>
        <taxon>Burkholderiaceae</taxon>
        <taxon>Trinickia</taxon>
    </lineage>
</organism>
<dbReference type="Pfam" id="PF17937">
    <property type="entry name" value="TetR_C_28"/>
    <property type="match status" value="1"/>
</dbReference>
<evidence type="ECO:0000256" key="2">
    <source>
        <dbReference type="PROSITE-ProRule" id="PRU00335"/>
    </source>
</evidence>
<accession>A0A1X7H8S6</accession>
<proteinExistence type="predicted"/>
<dbReference type="PROSITE" id="PS50977">
    <property type="entry name" value="HTH_TETR_2"/>
    <property type="match status" value="1"/>
</dbReference>